<dbReference type="InterPro" id="IPR023811">
    <property type="entry name" value="CHP04076"/>
</dbReference>
<evidence type="ECO:0000313" key="1">
    <source>
        <dbReference type="EMBL" id="TET92192.1"/>
    </source>
</evidence>
<reference evidence="1 2" key="1">
    <citation type="submission" date="2019-03" db="EMBL/GenBank/DDBJ databases">
        <title>Metabolic potential of uncultured bacteria and archaea associated with petroleum seepage in deep-sea sediments.</title>
        <authorList>
            <person name="Dong X."/>
            <person name="Hubert C."/>
        </authorList>
    </citation>
    <scope>NUCLEOTIDE SEQUENCE [LARGE SCALE GENOMIC DNA]</scope>
    <source>
        <strain evidence="1">E29_bin28</strain>
    </source>
</reference>
<dbReference type="AlphaFoldDB" id="A0A523YLF4"/>
<gene>
    <name evidence="1" type="ORF">E3J33_04175</name>
</gene>
<dbReference type="NCBIfam" id="TIGR04076">
    <property type="entry name" value="TIGR04076 family protein"/>
    <property type="match status" value="1"/>
</dbReference>
<dbReference type="Proteomes" id="UP000316925">
    <property type="component" value="Unassembled WGS sequence"/>
</dbReference>
<protein>
    <submittedName>
        <fullName evidence="1">TIGR04076 family protein</fullName>
    </submittedName>
</protein>
<evidence type="ECO:0000313" key="2">
    <source>
        <dbReference type="Proteomes" id="UP000316925"/>
    </source>
</evidence>
<name>A0A523YLF4_UNCAE</name>
<proteinExistence type="predicted"/>
<sequence>MRRVNMAKIKVSVERIDGSCSLPVLVGDHFYVEDSKLYVPEGMYVCIWALQSMMPIFPILSVRDSLEEGHWVKKVKNFSCPDPKGLVQFRLEVIE</sequence>
<comment type="caution">
    <text evidence="1">The sequence shown here is derived from an EMBL/GenBank/DDBJ whole genome shotgun (WGS) entry which is preliminary data.</text>
</comment>
<accession>A0A523YLF4</accession>
<dbReference type="EMBL" id="SOIJ01000237">
    <property type="protein sequence ID" value="TET92192.1"/>
    <property type="molecule type" value="Genomic_DNA"/>
</dbReference>
<organism evidence="1 2">
    <name type="scientific">Aerophobetes bacterium</name>
    <dbReference type="NCBI Taxonomy" id="2030807"/>
    <lineage>
        <taxon>Bacteria</taxon>
        <taxon>Candidatus Aerophobota</taxon>
    </lineage>
</organism>